<comment type="caution">
    <text evidence="1">The sequence shown here is derived from an EMBL/GenBank/DDBJ whole genome shotgun (WGS) entry which is preliminary data.</text>
</comment>
<dbReference type="Proteomes" id="UP001396334">
    <property type="component" value="Unassembled WGS sequence"/>
</dbReference>
<reference evidence="1 2" key="1">
    <citation type="journal article" date="2024" name="G3 (Bethesda)">
        <title>Genome assembly of Hibiscus sabdariffa L. provides insights into metabolisms of medicinal natural products.</title>
        <authorList>
            <person name="Kim T."/>
        </authorList>
    </citation>
    <scope>NUCLEOTIDE SEQUENCE [LARGE SCALE GENOMIC DNA]</scope>
    <source>
        <strain evidence="1">TK-2024</strain>
        <tissue evidence="1">Old leaves</tissue>
    </source>
</reference>
<sequence length="82" mass="8831">MEMEADLGDNEQWGLVRLMSNGGPGEEPGAVMRLVGVAVGDGEWKKNELSGRYWRSVGDASFGVGTTGYSHQGAVVTGYYCW</sequence>
<gene>
    <name evidence="1" type="ORF">V6N11_068140</name>
</gene>
<keyword evidence="2" id="KW-1185">Reference proteome</keyword>
<dbReference type="EMBL" id="JBBPBN010000012">
    <property type="protein sequence ID" value="KAK9028333.1"/>
    <property type="molecule type" value="Genomic_DNA"/>
</dbReference>
<protein>
    <submittedName>
        <fullName evidence="1">Uncharacterized protein</fullName>
    </submittedName>
</protein>
<name>A0ABR2SSS7_9ROSI</name>
<evidence type="ECO:0000313" key="1">
    <source>
        <dbReference type="EMBL" id="KAK9028333.1"/>
    </source>
</evidence>
<accession>A0ABR2SSS7</accession>
<evidence type="ECO:0000313" key="2">
    <source>
        <dbReference type="Proteomes" id="UP001396334"/>
    </source>
</evidence>
<organism evidence="1 2">
    <name type="scientific">Hibiscus sabdariffa</name>
    <name type="common">roselle</name>
    <dbReference type="NCBI Taxonomy" id="183260"/>
    <lineage>
        <taxon>Eukaryota</taxon>
        <taxon>Viridiplantae</taxon>
        <taxon>Streptophyta</taxon>
        <taxon>Embryophyta</taxon>
        <taxon>Tracheophyta</taxon>
        <taxon>Spermatophyta</taxon>
        <taxon>Magnoliopsida</taxon>
        <taxon>eudicotyledons</taxon>
        <taxon>Gunneridae</taxon>
        <taxon>Pentapetalae</taxon>
        <taxon>rosids</taxon>
        <taxon>malvids</taxon>
        <taxon>Malvales</taxon>
        <taxon>Malvaceae</taxon>
        <taxon>Malvoideae</taxon>
        <taxon>Hibiscus</taxon>
    </lineage>
</organism>
<proteinExistence type="predicted"/>